<dbReference type="Gene3D" id="3.90.1320.10">
    <property type="entry name" value="Outer-capsid protein sigma 3, large lobe"/>
    <property type="match status" value="1"/>
</dbReference>
<dbReference type="EMBL" id="JAAIUW010000006">
    <property type="protein sequence ID" value="KAF7828306.1"/>
    <property type="molecule type" value="Genomic_DNA"/>
</dbReference>
<dbReference type="InterPro" id="IPR053168">
    <property type="entry name" value="Glutamic_endopeptidase"/>
</dbReference>
<organism evidence="2 3">
    <name type="scientific">Senna tora</name>
    <dbReference type="NCBI Taxonomy" id="362788"/>
    <lineage>
        <taxon>Eukaryota</taxon>
        <taxon>Viridiplantae</taxon>
        <taxon>Streptophyta</taxon>
        <taxon>Embryophyta</taxon>
        <taxon>Tracheophyta</taxon>
        <taxon>Spermatophyta</taxon>
        <taxon>Magnoliopsida</taxon>
        <taxon>eudicotyledons</taxon>
        <taxon>Gunneridae</taxon>
        <taxon>Pentapetalae</taxon>
        <taxon>rosids</taxon>
        <taxon>fabids</taxon>
        <taxon>Fabales</taxon>
        <taxon>Fabaceae</taxon>
        <taxon>Caesalpinioideae</taxon>
        <taxon>Cassia clade</taxon>
        <taxon>Senna</taxon>
    </lineage>
</organism>
<accession>A0A834WQR9</accession>
<comment type="caution">
    <text evidence="2">The sequence shown here is derived from an EMBL/GenBank/DDBJ whole genome shotgun (WGS) entry which is preliminary data.</text>
</comment>
<evidence type="ECO:0000313" key="3">
    <source>
        <dbReference type="Proteomes" id="UP000634136"/>
    </source>
</evidence>
<sequence>MNIPKPKPTVELEMKVLSCEGLDLVNNSKAATRRPFISVTRMPELEVYTSRLNTNGEDDGEGGALFRVPLDSSFFSDANSSLQLQLYTKRRIVGSSQLVIKATELVILVLALLENLHDEGVEGTAFTDNYDLEQQLKNHNKPFVKSFKMGDRDIFDCVDIYKQPALSHPLLKDHKIQMKPTSIPVMSDGRSAYKGKEEEFRSETKLGCPNGSVPIRRSSKQDLIKSKVVMKGFSERSRTGNSEGYHREMVSSINEAGYCGVYAHINLQNPQVEDAEQFSEAIMRLATQGSQINVIQAGWMVYEDLYGDNRTRLVMSWTDRYSGNWWLVLAKTYERIGYWPKAIFTGLQSCGQRVEWGGQVFSPSDKTIATPPMGSGHFAEEGFLKAATFDNLQYLNLQFDRIQTGWDQLEHHFMSHECYTLSKYEDHGIFYGGPGGHCPSTF</sequence>
<dbReference type="PANTHER" id="PTHR31589:SF246">
    <property type="entry name" value="CARBOXYL-TERMINAL PEPTIDASE"/>
    <property type="match status" value="1"/>
</dbReference>
<evidence type="ECO:0000259" key="1">
    <source>
        <dbReference type="PROSITE" id="PS52045"/>
    </source>
</evidence>
<dbReference type="Pfam" id="PF03080">
    <property type="entry name" value="Neprosin"/>
    <property type="match status" value="1"/>
</dbReference>
<dbReference type="AlphaFoldDB" id="A0A834WQR9"/>
<protein>
    <submittedName>
        <fullName evidence="2">NEP-interacting protein 1</fullName>
    </submittedName>
</protein>
<dbReference type="InterPro" id="IPR004314">
    <property type="entry name" value="Neprosin"/>
</dbReference>
<dbReference type="PANTHER" id="PTHR31589">
    <property type="entry name" value="PROTEIN, PUTATIVE (DUF239)-RELATED-RELATED"/>
    <property type="match status" value="1"/>
</dbReference>
<feature type="domain" description="Neprosin PEP catalytic" evidence="1">
    <location>
        <begin position="239"/>
        <end position="439"/>
    </location>
</feature>
<proteinExistence type="predicted"/>
<name>A0A834WQR9_9FABA</name>
<dbReference type="OrthoDB" id="1858978at2759"/>
<evidence type="ECO:0000313" key="2">
    <source>
        <dbReference type="EMBL" id="KAF7828306.1"/>
    </source>
</evidence>
<dbReference type="InterPro" id="IPR025521">
    <property type="entry name" value="Neprosin_propep"/>
</dbReference>
<dbReference type="PROSITE" id="PS52045">
    <property type="entry name" value="NEPROSIN_PEP_CD"/>
    <property type="match status" value="1"/>
</dbReference>
<reference evidence="2" key="1">
    <citation type="submission" date="2020-09" db="EMBL/GenBank/DDBJ databases">
        <title>Genome-Enabled Discovery of Anthraquinone Biosynthesis in Senna tora.</title>
        <authorList>
            <person name="Kang S.-H."/>
            <person name="Pandey R.P."/>
            <person name="Lee C.-M."/>
            <person name="Sim J.-S."/>
            <person name="Jeong J.-T."/>
            <person name="Choi B.-S."/>
            <person name="Jung M."/>
            <person name="Ginzburg D."/>
            <person name="Zhao K."/>
            <person name="Won S.Y."/>
            <person name="Oh T.-J."/>
            <person name="Yu Y."/>
            <person name="Kim N.-H."/>
            <person name="Lee O.R."/>
            <person name="Lee T.-H."/>
            <person name="Bashyal P."/>
            <person name="Kim T.-S."/>
            <person name="Lee W.-H."/>
            <person name="Kawkins C."/>
            <person name="Kim C.-K."/>
            <person name="Kim J.S."/>
            <person name="Ahn B.O."/>
            <person name="Rhee S.Y."/>
            <person name="Sohng J.K."/>
        </authorList>
    </citation>
    <scope>NUCLEOTIDE SEQUENCE</scope>
    <source>
        <tissue evidence="2">Leaf</tissue>
    </source>
</reference>
<keyword evidence="3" id="KW-1185">Reference proteome</keyword>
<dbReference type="Pfam" id="PF14365">
    <property type="entry name" value="Neprosin_AP"/>
    <property type="match status" value="1"/>
</dbReference>
<dbReference type="Proteomes" id="UP000634136">
    <property type="component" value="Unassembled WGS sequence"/>
</dbReference>
<gene>
    <name evidence="2" type="ORF">G2W53_019470</name>
</gene>